<dbReference type="Proteomes" id="UP000295060">
    <property type="component" value="Unassembled WGS sequence"/>
</dbReference>
<dbReference type="InterPro" id="IPR036852">
    <property type="entry name" value="Peptidase_S8/S53_dom_sf"/>
</dbReference>
<protein>
    <submittedName>
        <fullName evidence="2">Subtilase family protein</fullName>
    </submittedName>
</protein>
<dbReference type="EMBL" id="SODU01000002">
    <property type="protein sequence ID" value="TDW90518.1"/>
    <property type="molecule type" value="Genomic_DNA"/>
</dbReference>
<reference evidence="2 3" key="1">
    <citation type="submission" date="2019-03" db="EMBL/GenBank/DDBJ databases">
        <title>Genomic Encyclopedia of Type Strains, Phase III (KMG-III): the genomes of soil and plant-associated and newly described type strains.</title>
        <authorList>
            <person name="Whitman W."/>
        </authorList>
    </citation>
    <scope>NUCLEOTIDE SEQUENCE [LARGE SCALE GENOMIC DNA]</scope>
    <source>
        <strain evidence="2 3">VKMAc-2574</strain>
    </source>
</reference>
<dbReference type="InterPro" id="IPR000209">
    <property type="entry name" value="Peptidase_S8/S53_dom"/>
</dbReference>
<evidence type="ECO:0000259" key="1">
    <source>
        <dbReference type="Pfam" id="PF00082"/>
    </source>
</evidence>
<proteinExistence type="predicted"/>
<evidence type="ECO:0000313" key="3">
    <source>
        <dbReference type="Proteomes" id="UP000295060"/>
    </source>
</evidence>
<dbReference type="InterPro" id="IPR034074">
    <property type="entry name" value="Y4bN_pept_dom"/>
</dbReference>
<accession>A0ABY2FHG5</accession>
<gene>
    <name evidence="2" type="ORF">EV137_4337</name>
</gene>
<evidence type="ECO:0000313" key="2">
    <source>
        <dbReference type="EMBL" id="TDW90518.1"/>
    </source>
</evidence>
<dbReference type="Pfam" id="PF00082">
    <property type="entry name" value="Peptidase_S8"/>
    <property type="match status" value="1"/>
</dbReference>
<comment type="caution">
    <text evidence="2">The sequence shown here is derived from an EMBL/GenBank/DDBJ whole genome shotgun (WGS) entry which is preliminary data.</text>
</comment>
<name>A0ABY2FHG5_9ACTN</name>
<dbReference type="RefSeq" id="WP_238175468.1">
    <property type="nucleotide sequence ID" value="NZ_SODU01000002.1"/>
</dbReference>
<sequence length="841" mass="93302">MAEDLRHLDHLLVIEHAADEGFHRPGGGNPRIRPVERRAHGLALQSQFDQAFREGSQARRDAGLDIEELRAVGTIIVLEGAEASYPLRLDSLTAMSKHRKTPKRPQWLLLSVHAASGDQPERATVWVSDDYRSQFLKLFEDYLDKSSTGGNPRNQALVANIARIRRVLLDDLWTSEGEPPRDGRRWWELWLDTTRPDHENIEGFVRTYDLRLIPRSIVLRDRRVLWIESTWAQLEILPVTKIPIAEIRRPEFVDTIEDLSAVEQGEYVEDLAARLVPAPDHAPAVCHLDSGVNRNHLLLTDSLDEADHHTIIGASGNDLQGHGTSMAGLALFGESLDELLIGNDVVELNHRLESVKMLPAKGEPQHDPRDYGSATVEAVMLPEITARRRRVFCLPVSAPPDRAGEPTLWSATVDALAAGTAVTRDGEDLQLITVPDPDVAKLILVATGNVDSCQADFRTESDTSAVEDPAQAWNVLTVGAHTNLVDVPDDPQYQGWKPQAGAGELSPHSRTSVLFDQRKWPIKPDICMEGGNVLTDGATGFENRHPLLSLRSTGIANDIALTSANATSAATAQAARLAAKAIARYPDYWPETIRGLLTHAADWTPVMRGEIDAAGRKRDKLQLLRRYGWGVPSEGSVLASSGQAVTMVSQDQFVPFEGDELRVRRFRLHTLPWPSDVLLALGEADVRLRVTLSYFIEPSASRRGWRQRYAYASHGLRFDLQGTLETQQEFIQRVNRDAQSEEGNGAGAATTSDRWLVGANQRHLGSLHQDDWYGTGAELARCNSIAVYPVGGWWKNSRRRDRSDLPIRYALLVSLRTSAENVDLYTPIANLLSIPVPIQAE</sequence>
<feature type="domain" description="Peptidase S8/S53" evidence="1">
    <location>
        <begin position="282"/>
        <end position="630"/>
    </location>
</feature>
<dbReference type="CDD" id="cd04847">
    <property type="entry name" value="Peptidases_S8_Subtilisin_like_2"/>
    <property type="match status" value="1"/>
</dbReference>
<dbReference type="SUPFAM" id="SSF52743">
    <property type="entry name" value="Subtilisin-like"/>
    <property type="match status" value="1"/>
</dbReference>
<dbReference type="Gene3D" id="3.40.50.200">
    <property type="entry name" value="Peptidase S8/S53 domain"/>
    <property type="match status" value="1"/>
</dbReference>
<organism evidence="2 3">
    <name type="scientific">Kribbella pratensis</name>
    <dbReference type="NCBI Taxonomy" id="2512112"/>
    <lineage>
        <taxon>Bacteria</taxon>
        <taxon>Bacillati</taxon>
        <taxon>Actinomycetota</taxon>
        <taxon>Actinomycetes</taxon>
        <taxon>Propionibacteriales</taxon>
        <taxon>Kribbellaceae</taxon>
        <taxon>Kribbella</taxon>
    </lineage>
</organism>
<keyword evidence="3" id="KW-1185">Reference proteome</keyword>